<proteinExistence type="predicted"/>
<evidence type="ECO:0000313" key="8">
    <source>
        <dbReference type="Proteomes" id="UP001281761"/>
    </source>
</evidence>
<dbReference type="InterPro" id="IPR011009">
    <property type="entry name" value="Kinase-like_dom_sf"/>
</dbReference>
<dbReference type="GO" id="GO:0004674">
    <property type="term" value="F:protein serine/threonine kinase activity"/>
    <property type="evidence" value="ECO:0007669"/>
    <property type="project" value="UniProtKB-KW"/>
</dbReference>
<reference evidence="7 8" key="1">
    <citation type="journal article" date="2022" name="bioRxiv">
        <title>Genomics of Preaxostyla Flagellates Illuminates Evolutionary Transitions and the Path Towards Mitochondrial Loss.</title>
        <authorList>
            <person name="Novak L.V.F."/>
            <person name="Treitli S.C."/>
            <person name="Pyrih J."/>
            <person name="Halakuc P."/>
            <person name="Pipaliya S.V."/>
            <person name="Vacek V."/>
            <person name="Brzon O."/>
            <person name="Soukal P."/>
            <person name="Eme L."/>
            <person name="Dacks J.B."/>
            <person name="Karnkowska A."/>
            <person name="Elias M."/>
            <person name="Hampl V."/>
        </authorList>
    </citation>
    <scope>NUCLEOTIDE SEQUENCE [LARGE SCALE GENOMIC DNA]</scope>
    <source>
        <strain evidence="7">NAU3</strain>
        <tissue evidence="7">Gut</tissue>
    </source>
</reference>
<dbReference type="GO" id="GO:0004712">
    <property type="term" value="F:protein serine/threonine/tyrosine kinase activity"/>
    <property type="evidence" value="ECO:0007669"/>
    <property type="project" value="UniProtKB-EC"/>
</dbReference>
<organism evidence="7 8">
    <name type="scientific">Blattamonas nauphoetae</name>
    <dbReference type="NCBI Taxonomy" id="2049346"/>
    <lineage>
        <taxon>Eukaryota</taxon>
        <taxon>Metamonada</taxon>
        <taxon>Preaxostyla</taxon>
        <taxon>Oxymonadida</taxon>
        <taxon>Blattamonas</taxon>
    </lineage>
</organism>
<accession>A0ABQ9XVS2</accession>
<dbReference type="PANTHER" id="PTHR22974">
    <property type="entry name" value="MIXED LINEAGE PROTEIN KINASE"/>
    <property type="match status" value="1"/>
</dbReference>
<keyword evidence="8" id="KW-1185">Reference proteome</keyword>
<evidence type="ECO:0000256" key="5">
    <source>
        <dbReference type="ARBA" id="ARBA00022840"/>
    </source>
</evidence>
<evidence type="ECO:0000256" key="2">
    <source>
        <dbReference type="ARBA" id="ARBA00022679"/>
    </source>
</evidence>
<dbReference type="InterPro" id="IPR000719">
    <property type="entry name" value="Prot_kinase_dom"/>
</dbReference>
<sequence length="308" mass="34909">MSSKSTFSLVYTEMDDMDIDQEDEGMIDPNSFICSEENRIGKGGSAPVYHVHSNKTKKDYALKLIEIPDDEMRRQMAEDEIRILLKLRGRPGIIQLYNDPRPIVSSSSVRLVMELGQQDLSKEMIAWKYKALDKMGKERNEANYRQVFGSIATNFLFVQGHLKLIDFGIAQAIDDNQTHVQQLLGIGTPNYISPEAAGRGCQPGFPAIKRKASDVWSLGMILYEMVYGVTALTHVVNSKEDPSKKLRTLISDEPILIPFVPCDLTQFQNTIFQCLQRDERRRPSVDELLSSELFPDFKSASTITQSHR</sequence>
<dbReference type="PROSITE" id="PS50011">
    <property type="entry name" value="PROTEIN_KINASE_DOM"/>
    <property type="match status" value="1"/>
</dbReference>
<keyword evidence="2 7" id="KW-0808">Transferase</keyword>
<evidence type="ECO:0000313" key="7">
    <source>
        <dbReference type="EMBL" id="KAK2955581.1"/>
    </source>
</evidence>
<dbReference type="PANTHER" id="PTHR22974:SF21">
    <property type="entry name" value="DUAL SPECIFICITY PROTEIN KINASE TTK"/>
    <property type="match status" value="1"/>
</dbReference>
<keyword evidence="1 7" id="KW-0723">Serine/threonine-protein kinase</keyword>
<name>A0ABQ9XVS2_9EUKA</name>
<dbReference type="Gene3D" id="1.10.510.10">
    <property type="entry name" value="Transferase(Phosphotransferase) domain 1"/>
    <property type="match status" value="1"/>
</dbReference>
<dbReference type="SUPFAM" id="SSF56112">
    <property type="entry name" value="Protein kinase-like (PK-like)"/>
    <property type="match status" value="1"/>
</dbReference>
<evidence type="ECO:0000256" key="1">
    <source>
        <dbReference type="ARBA" id="ARBA00022527"/>
    </source>
</evidence>
<evidence type="ECO:0000259" key="6">
    <source>
        <dbReference type="PROSITE" id="PS50011"/>
    </source>
</evidence>
<keyword evidence="3" id="KW-0547">Nucleotide-binding</keyword>
<gene>
    <name evidence="7" type="ORF">BLNAU_9439</name>
</gene>
<keyword evidence="5" id="KW-0067">ATP-binding</keyword>
<protein>
    <submittedName>
        <fullName evidence="7">Serine/threonine protein kinase</fullName>
        <ecNumber evidence="7">2.7.12.1</ecNumber>
    </submittedName>
</protein>
<dbReference type="SMART" id="SM00220">
    <property type="entry name" value="S_TKc"/>
    <property type="match status" value="1"/>
</dbReference>
<keyword evidence="4 7" id="KW-0418">Kinase</keyword>
<feature type="domain" description="Protein kinase" evidence="6">
    <location>
        <begin position="34"/>
        <end position="294"/>
    </location>
</feature>
<dbReference type="Proteomes" id="UP001281761">
    <property type="component" value="Unassembled WGS sequence"/>
</dbReference>
<comment type="caution">
    <text evidence="7">The sequence shown here is derived from an EMBL/GenBank/DDBJ whole genome shotgun (WGS) entry which is preliminary data.</text>
</comment>
<dbReference type="Gene3D" id="3.30.200.20">
    <property type="entry name" value="Phosphorylase Kinase, domain 1"/>
    <property type="match status" value="1"/>
</dbReference>
<evidence type="ECO:0000256" key="4">
    <source>
        <dbReference type="ARBA" id="ARBA00022777"/>
    </source>
</evidence>
<dbReference type="EMBL" id="JARBJD010000065">
    <property type="protein sequence ID" value="KAK2955581.1"/>
    <property type="molecule type" value="Genomic_DNA"/>
</dbReference>
<dbReference type="Pfam" id="PF00069">
    <property type="entry name" value="Pkinase"/>
    <property type="match status" value="1"/>
</dbReference>
<evidence type="ECO:0000256" key="3">
    <source>
        <dbReference type="ARBA" id="ARBA00022741"/>
    </source>
</evidence>
<dbReference type="EC" id="2.7.12.1" evidence="7"/>